<comment type="caution">
    <text evidence="2">The sequence shown here is derived from an EMBL/GenBank/DDBJ whole genome shotgun (WGS) entry which is preliminary data.</text>
</comment>
<organism evidence="2 3">
    <name type="scientific">Acanthoscelides obtectus</name>
    <name type="common">Bean weevil</name>
    <name type="synonym">Bruchus obtectus</name>
    <dbReference type="NCBI Taxonomy" id="200917"/>
    <lineage>
        <taxon>Eukaryota</taxon>
        <taxon>Metazoa</taxon>
        <taxon>Ecdysozoa</taxon>
        <taxon>Arthropoda</taxon>
        <taxon>Hexapoda</taxon>
        <taxon>Insecta</taxon>
        <taxon>Pterygota</taxon>
        <taxon>Neoptera</taxon>
        <taxon>Endopterygota</taxon>
        <taxon>Coleoptera</taxon>
        <taxon>Polyphaga</taxon>
        <taxon>Cucujiformia</taxon>
        <taxon>Chrysomeloidea</taxon>
        <taxon>Chrysomelidae</taxon>
        <taxon>Bruchinae</taxon>
        <taxon>Bruchini</taxon>
        <taxon>Acanthoscelides</taxon>
    </lineage>
</organism>
<protein>
    <submittedName>
        <fullName evidence="2">Uncharacterized protein</fullName>
    </submittedName>
</protein>
<keyword evidence="3" id="KW-1185">Reference proteome</keyword>
<dbReference type="Proteomes" id="UP001152888">
    <property type="component" value="Unassembled WGS sequence"/>
</dbReference>
<evidence type="ECO:0000256" key="1">
    <source>
        <dbReference type="SAM" id="MobiDB-lite"/>
    </source>
</evidence>
<feature type="region of interest" description="Disordered" evidence="1">
    <location>
        <begin position="1"/>
        <end position="30"/>
    </location>
</feature>
<accession>A0A9P0LMZ5</accession>
<reference evidence="2" key="1">
    <citation type="submission" date="2022-03" db="EMBL/GenBank/DDBJ databases">
        <authorList>
            <person name="Sayadi A."/>
        </authorList>
    </citation>
    <scope>NUCLEOTIDE SEQUENCE</scope>
</reference>
<dbReference type="Gene3D" id="3.40.50.1010">
    <property type="entry name" value="5'-nuclease"/>
    <property type="match status" value="1"/>
</dbReference>
<sequence>LNELEGLSRGTRPTTATPTETGGTKRQSPDPQHVLKVAQFAKEALDFLKTRHSTVKCITTKGAVLPSTNFYTEDDAQWSADFRNDDKILTTCLLLGKNRHESAQEDLPMYNHATPARSEQNSLFAKIQGVSFTIQHLTLVTHHTQFYFR</sequence>
<proteinExistence type="predicted"/>
<evidence type="ECO:0000313" key="2">
    <source>
        <dbReference type="EMBL" id="CAH1997696.1"/>
    </source>
</evidence>
<dbReference type="OrthoDB" id="2017974at2759"/>
<dbReference type="EMBL" id="CAKOFQ010007299">
    <property type="protein sequence ID" value="CAH1997696.1"/>
    <property type="molecule type" value="Genomic_DNA"/>
</dbReference>
<evidence type="ECO:0000313" key="3">
    <source>
        <dbReference type="Proteomes" id="UP001152888"/>
    </source>
</evidence>
<name>A0A9P0LMZ5_ACAOB</name>
<gene>
    <name evidence="2" type="ORF">ACAOBT_LOCUS23900</name>
</gene>
<dbReference type="AlphaFoldDB" id="A0A9P0LMZ5"/>
<feature type="non-terminal residue" evidence="2">
    <location>
        <position position="149"/>
    </location>
</feature>
<feature type="compositionally biased region" description="Low complexity" evidence="1">
    <location>
        <begin position="9"/>
        <end position="24"/>
    </location>
</feature>